<evidence type="ECO:0000313" key="3">
    <source>
        <dbReference type="Proteomes" id="UP000095009"/>
    </source>
</evidence>
<organism evidence="2 3">
    <name type="scientific">Nadsonia fulvescens var. elongata DSM 6958</name>
    <dbReference type="NCBI Taxonomy" id="857566"/>
    <lineage>
        <taxon>Eukaryota</taxon>
        <taxon>Fungi</taxon>
        <taxon>Dikarya</taxon>
        <taxon>Ascomycota</taxon>
        <taxon>Saccharomycotina</taxon>
        <taxon>Dipodascomycetes</taxon>
        <taxon>Dipodascales</taxon>
        <taxon>Dipodascales incertae sedis</taxon>
        <taxon>Nadsonia</taxon>
    </lineage>
</organism>
<protein>
    <recommendedName>
        <fullName evidence="1">AB hydrolase-1 domain-containing protein</fullName>
    </recommendedName>
</protein>
<dbReference type="Gene3D" id="3.40.50.1820">
    <property type="entry name" value="alpha/beta hydrolase"/>
    <property type="match status" value="1"/>
</dbReference>
<dbReference type="EMBL" id="KV454413">
    <property type="protein sequence ID" value="ODQ64110.1"/>
    <property type="molecule type" value="Genomic_DNA"/>
</dbReference>
<dbReference type="STRING" id="857566.A0A1E3PFM1"/>
<dbReference type="InterPro" id="IPR000073">
    <property type="entry name" value="AB_hydrolase_1"/>
</dbReference>
<dbReference type="OrthoDB" id="94039at2759"/>
<keyword evidence="3" id="KW-1185">Reference proteome</keyword>
<dbReference type="Proteomes" id="UP000095009">
    <property type="component" value="Unassembled WGS sequence"/>
</dbReference>
<reference evidence="2 3" key="1">
    <citation type="journal article" date="2016" name="Proc. Natl. Acad. Sci. U.S.A.">
        <title>Comparative genomics of biotechnologically important yeasts.</title>
        <authorList>
            <person name="Riley R."/>
            <person name="Haridas S."/>
            <person name="Wolfe K.H."/>
            <person name="Lopes M.R."/>
            <person name="Hittinger C.T."/>
            <person name="Goeker M."/>
            <person name="Salamov A.A."/>
            <person name="Wisecaver J.H."/>
            <person name="Long T.M."/>
            <person name="Calvey C.H."/>
            <person name="Aerts A.L."/>
            <person name="Barry K.W."/>
            <person name="Choi C."/>
            <person name="Clum A."/>
            <person name="Coughlan A.Y."/>
            <person name="Deshpande S."/>
            <person name="Douglass A.P."/>
            <person name="Hanson S.J."/>
            <person name="Klenk H.-P."/>
            <person name="LaButti K.M."/>
            <person name="Lapidus A."/>
            <person name="Lindquist E.A."/>
            <person name="Lipzen A.M."/>
            <person name="Meier-Kolthoff J.P."/>
            <person name="Ohm R.A."/>
            <person name="Otillar R.P."/>
            <person name="Pangilinan J.L."/>
            <person name="Peng Y."/>
            <person name="Rokas A."/>
            <person name="Rosa C.A."/>
            <person name="Scheuner C."/>
            <person name="Sibirny A.A."/>
            <person name="Slot J.C."/>
            <person name="Stielow J.B."/>
            <person name="Sun H."/>
            <person name="Kurtzman C.P."/>
            <person name="Blackwell M."/>
            <person name="Grigoriev I.V."/>
            <person name="Jeffries T.W."/>
        </authorList>
    </citation>
    <scope>NUCLEOTIDE SEQUENCE [LARGE SCALE GENOMIC DNA]</scope>
    <source>
        <strain evidence="2 3">DSM 6958</strain>
    </source>
</reference>
<sequence>MLHFDKSTIILPASFPRDSFNSTQGPDDRLNIVGNVYTPTGKVIIKGQPSFFFCSANGLPKELYEPFFEDLFEALKTQYDVGINYILAIDFVNQGQSYIQNHAKLGDNFDWTDNYKDVLCLFNYLEFTNHPITNSGPIIAMGHSIGGNAVIGTSEIHPRLFAGVIGIEAMVIPNSIKPKDALSSAQYAKLSSVRRQIWPSRDSIRKSGHGIYNVWDNRVFDRWIEYGFVDLPTFLFPEPKEGVTLTTPMVQEVNTFLRINNNETTKKELPLCRDETQDVFTNLKKVQIPIYLIIGESSFLNEFTDIYRKELKAIPSPCTKVETIRGSHFVPQEHPQVIASMGAKFIVEVILKNWNQNRTEDASYMRYKQLNPFVIKSLAAKL</sequence>
<evidence type="ECO:0000313" key="2">
    <source>
        <dbReference type="EMBL" id="ODQ64110.1"/>
    </source>
</evidence>
<dbReference type="InterPro" id="IPR029058">
    <property type="entry name" value="AB_hydrolase_fold"/>
</dbReference>
<accession>A0A1E3PFM1</accession>
<evidence type="ECO:0000259" key="1">
    <source>
        <dbReference type="Pfam" id="PF12697"/>
    </source>
</evidence>
<dbReference type="Pfam" id="PF12697">
    <property type="entry name" value="Abhydrolase_6"/>
    <property type="match status" value="1"/>
</dbReference>
<name>A0A1E3PFM1_9ASCO</name>
<proteinExistence type="predicted"/>
<feature type="domain" description="AB hydrolase-1" evidence="1">
    <location>
        <begin position="58"/>
        <end position="339"/>
    </location>
</feature>
<dbReference type="SUPFAM" id="SSF53474">
    <property type="entry name" value="alpha/beta-Hydrolases"/>
    <property type="match status" value="1"/>
</dbReference>
<gene>
    <name evidence="2" type="ORF">NADFUDRAFT_53087</name>
</gene>
<dbReference type="AlphaFoldDB" id="A0A1E3PFM1"/>